<protein>
    <recommendedName>
        <fullName evidence="5">GPN-loop GTPase 2</fullName>
    </recommendedName>
</protein>
<dbReference type="RefSeq" id="XP_018228739.1">
    <property type="nucleotide sequence ID" value="XM_018375198.1"/>
</dbReference>
<dbReference type="eggNOG" id="KOG1533">
    <property type="taxonomic scope" value="Eukaryota"/>
</dbReference>
<dbReference type="FunFam" id="3.40.50.300:FF:000338">
    <property type="entry name" value="GPN-loop GTPase 2"/>
    <property type="match status" value="1"/>
</dbReference>
<dbReference type="GO" id="GO:0034087">
    <property type="term" value="P:establishment of mitotic sister chromatid cohesion"/>
    <property type="evidence" value="ECO:0007669"/>
    <property type="project" value="EnsemblFungi"/>
</dbReference>
<dbReference type="AlphaFoldDB" id="A0A0W4ZHW9"/>
<evidence type="ECO:0000313" key="7">
    <source>
        <dbReference type="Proteomes" id="UP000053447"/>
    </source>
</evidence>
<dbReference type="STRING" id="1408657.A0A0W4ZHW9"/>
<keyword evidence="7" id="KW-1185">Reference proteome</keyword>
<organism evidence="6 7">
    <name type="scientific">Pneumocystis jirovecii (strain RU7)</name>
    <name type="common">Human pneumocystis pneumonia agent</name>
    <dbReference type="NCBI Taxonomy" id="1408657"/>
    <lineage>
        <taxon>Eukaryota</taxon>
        <taxon>Fungi</taxon>
        <taxon>Dikarya</taxon>
        <taxon>Ascomycota</taxon>
        <taxon>Taphrinomycotina</taxon>
        <taxon>Pneumocystomycetes</taxon>
        <taxon>Pneumocystaceae</taxon>
        <taxon>Pneumocystis</taxon>
    </lineage>
</organism>
<evidence type="ECO:0000256" key="5">
    <source>
        <dbReference type="RuleBase" id="RU365059"/>
    </source>
</evidence>
<name>A0A0W4ZHW9_PNEJ7</name>
<dbReference type="InterPro" id="IPR030231">
    <property type="entry name" value="Gpn2"/>
</dbReference>
<dbReference type="OrthoDB" id="5839at2759"/>
<dbReference type="SUPFAM" id="SSF52540">
    <property type="entry name" value="P-loop containing nucleoside triphosphate hydrolases"/>
    <property type="match status" value="1"/>
</dbReference>
<dbReference type="Gene3D" id="3.40.50.300">
    <property type="entry name" value="P-loop containing nucleotide triphosphate hydrolases"/>
    <property type="match status" value="1"/>
</dbReference>
<keyword evidence="2 5" id="KW-0547">Nucleotide-binding</keyword>
<proteinExistence type="inferred from homology"/>
<accession>A0A0W4ZHW9</accession>
<dbReference type="PANTHER" id="PTHR21231">
    <property type="entry name" value="XPA-BINDING PROTEIN 1-RELATED"/>
    <property type="match status" value="1"/>
</dbReference>
<comment type="caution">
    <text evidence="6">The sequence shown here is derived from an EMBL/GenBank/DDBJ whole genome shotgun (WGS) entry which is preliminary data.</text>
</comment>
<keyword evidence="3 5" id="KW-0378">Hydrolase</keyword>
<dbReference type="GO" id="GO:0006606">
    <property type="term" value="P:protein import into nucleus"/>
    <property type="evidence" value="ECO:0007669"/>
    <property type="project" value="EnsemblFungi"/>
</dbReference>
<evidence type="ECO:0000256" key="1">
    <source>
        <dbReference type="ARBA" id="ARBA00005290"/>
    </source>
</evidence>
<dbReference type="InterPro" id="IPR004130">
    <property type="entry name" value="Gpn"/>
</dbReference>
<reference evidence="7" key="1">
    <citation type="journal article" date="2016" name="Nat. Commun.">
        <title>Genome analysis of three Pneumocystis species reveals adaptation mechanisms to life exclusively in mammalian hosts.</title>
        <authorList>
            <person name="Ma L."/>
            <person name="Chen Z."/>
            <person name="Huang D.W."/>
            <person name="Kutty G."/>
            <person name="Ishihara M."/>
            <person name="Wang H."/>
            <person name="Abouelleil A."/>
            <person name="Bishop L."/>
            <person name="Davey E."/>
            <person name="Deng R."/>
            <person name="Deng X."/>
            <person name="Fan L."/>
            <person name="Fantoni G."/>
            <person name="Fitzgerald M."/>
            <person name="Gogineni E."/>
            <person name="Goldberg J.M."/>
            <person name="Handley G."/>
            <person name="Hu X."/>
            <person name="Huber C."/>
            <person name="Jiao X."/>
            <person name="Jones K."/>
            <person name="Levin J.Z."/>
            <person name="Liu Y."/>
            <person name="Macdonald P."/>
            <person name="Melnikov A."/>
            <person name="Raley C."/>
            <person name="Sassi M."/>
            <person name="Sherman B.T."/>
            <person name="Song X."/>
            <person name="Sykes S."/>
            <person name="Tran B."/>
            <person name="Walsh L."/>
            <person name="Xia Y."/>
            <person name="Yang J."/>
            <person name="Young S."/>
            <person name="Zeng Q."/>
            <person name="Zheng X."/>
            <person name="Stephens R."/>
            <person name="Nusbaum C."/>
            <person name="Birren B.W."/>
            <person name="Azadi P."/>
            <person name="Lempicki R.A."/>
            <person name="Cuomo C.A."/>
            <person name="Kovacs J.A."/>
        </authorList>
    </citation>
    <scope>NUCLEOTIDE SEQUENCE [LARGE SCALE GENOMIC DNA]</scope>
    <source>
        <strain evidence="7">RU7</strain>
    </source>
</reference>
<evidence type="ECO:0000256" key="3">
    <source>
        <dbReference type="ARBA" id="ARBA00022801"/>
    </source>
</evidence>
<evidence type="ECO:0000256" key="2">
    <source>
        <dbReference type="ARBA" id="ARBA00022741"/>
    </source>
</evidence>
<comment type="subunit">
    <text evidence="5">Binds to RNA polymerase II (RNAPII).</text>
</comment>
<dbReference type="GO" id="GO:0003924">
    <property type="term" value="F:GTPase activity"/>
    <property type="evidence" value="ECO:0007669"/>
    <property type="project" value="TreeGrafter"/>
</dbReference>
<sequence>MFFGQIVIGPPGSGKSTYCHGMYLFLGALGRKSSIVNLDPANDHVLYPCSLDIRQLISVNKIMKETGLGPNGAVIYALEMLEKNFKWLKEGLECLGDDYILFDCPGQVELFTHHGSLQKVVSRLGKINYRLAVVHLVDSHYCTDPSKYISVLMLSLRSMLQMDLPHVNVLSKIDLIGMYGELLFNLDFYTEVQDLSRLLPYLEKDSMLSSFSSLNAAICDMVESFGLIGFETLCIEDKISMLKLLSVVDKANGYVFGTSESTYDTLFSIAMRQGWDYERTVHDVQERWITNKEEYDKYEVRQWAETDSIEIHERTE</sequence>
<dbReference type="Pfam" id="PF03029">
    <property type="entry name" value="ATP_bind_1"/>
    <property type="match status" value="1"/>
</dbReference>
<dbReference type="GO" id="GO:0005737">
    <property type="term" value="C:cytoplasm"/>
    <property type="evidence" value="ECO:0007669"/>
    <property type="project" value="TreeGrafter"/>
</dbReference>
<dbReference type="VEuPathDB" id="FungiDB:T551_02935"/>
<dbReference type="EMBL" id="LFWA01000013">
    <property type="protein sequence ID" value="KTW27968.1"/>
    <property type="molecule type" value="Genomic_DNA"/>
</dbReference>
<dbReference type="GeneID" id="28941453"/>
<dbReference type="GO" id="GO:0005525">
    <property type="term" value="F:GTP binding"/>
    <property type="evidence" value="ECO:0007669"/>
    <property type="project" value="UniProtKB-KW"/>
</dbReference>
<evidence type="ECO:0000313" key="6">
    <source>
        <dbReference type="EMBL" id="KTW27968.1"/>
    </source>
</evidence>
<evidence type="ECO:0000256" key="4">
    <source>
        <dbReference type="ARBA" id="ARBA00023134"/>
    </source>
</evidence>
<gene>
    <name evidence="6" type="ORF">T551_02935</name>
</gene>
<comment type="similarity">
    <text evidence="1 5">Belongs to the GPN-loop GTPase family.</text>
</comment>
<dbReference type="CDD" id="cd17871">
    <property type="entry name" value="GPN2"/>
    <property type="match status" value="1"/>
</dbReference>
<dbReference type="Proteomes" id="UP000053447">
    <property type="component" value="Unassembled WGS sequence"/>
</dbReference>
<dbReference type="InterPro" id="IPR027417">
    <property type="entry name" value="P-loop_NTPase"/>
</dbReference>
<dbReference type="PANTHER" id="PTHR21231:SF3">
    <property type="entry name" value="GPN-LOOP GTPASE 2"/>
    <property type="match status" value="1"/>
</dbReference>
<comment type="function">
    <text evidence="5">Small GTPase required for proper localization of RNA polymerase II and III (RNAPII and RNAPIII). May act at an RNAP assembly step prior to nuclear import.</text>
</comment>
<keyword evidence="4 5" id="KW-0342">GTP-binding</keyword>